<feature type="compositionally biased region" description="Low complexity" evidence="1">
    <location>
        <begin position="40"/>
        <end position="54"/>
    </location>
</feature>
<feature type="compositionally biased region" description="Basic and acidic residues" evidence="1">
    <location>
        <begin position="16"/>
        <end position="37"/>
    </location>
</feature>
<comment type="caution">
    <text evidence="2">The sequence shown here is derived from an EMBL/GenBank/DDBJ whole genome shotgun (WGS) entry which is preliminary data.</text>
</comment>
<accession>A0A420YLG3</accession>
<evidence type="ECO:0000256" key="1">
    <source>
        <dbReference type="SAM" id="MobiDB-lite"/>
    </source>
</evidence>
<organism evidence="2 3">
    <name type="scientific">Coniochaeta pulveracea</name>
    <dbReference type="NCBI Taxonomy" id="177199"/>
    <lineage>
        <taxon>Eukaryota</taxon>
        <taxon>Fungi</taxon>
        <taxon>Dikarya</taxon>
        <taxon>Ascomycota</taxon>
        <taxon>Pezizomycotina</taxon>
        <taxon>Sordariomycetes</taxon>
        <taxon>Sordariomycetidae</taxon>
        <taxon>Coniochaetales</taxon>
        <taxon>Coniochaetaceae</taxon>
        <taxon>Coniochaeta</taxon>
    </lineage>
</organism>
<feature type="region of interest" description="Disordered" evidence="1">
    <location>
        <begin position="1"/>
        <end position="58"/>
    </location>
</feature>
<evidence type="ECO:0000313" key="3">
    <source>
        <dbReference type="Proteomes" id="UP000275385"/>
    </source>
</evidence>
<name>A0A420YLG3_9PEZI</name>
<dbReference type="EMBL" id="QVQW01000004">
    <property type="protein sequence ID" value="RKU48720.1"/>
    <property type="molecule type" value="Genomic_DNA"/>
</dbReference>
<gene>
    <name evidence="2" type="ORF">DL546_009674</name>
</gene>
<dbReference type="AlphaFoldDB" id="A0A420YLG3"/>
<protein>
    <submittedName>
        <fullName evidence="2">Uncharacterized protein</fullName>
    </submittedName>
</protein>
<dbReference type="Proteomes" id="UP000275385">
    <property type="component" value="Unassembled WGS sequence"/>
</dbReference>
<reference evidence="2 3" key="1">
    <citation type="submission" date="2018-08" db="EMBL/GenBank/DDBJ databases">
        <title>Draft genome of the lignicolous fungus Coniochaeta pulveracea.</title>
        <authorList>
            <person name="Borstlap C.J."/>
            <person name="De Witt R.N."/>
            <person name="Botha A."/>
            <person name="Volschenk H."/>
        </authorList>
    </citation>
    <scope>NUCLEOTIDE SEQUENCE [LARGE SCALE GENOMIC DNA]</scope>
    <source>
        <strain evidence="2 3">CAB683</strain>
    </source>
</reference>
<sequence length="129" mass="13862">MATSVVPRVPGWLRTGLDHDIGRDRKWQHMRAYDGPKDATPSTSSSSNPGPSTSDWLTAGARQLANIRSDKADHVEHSTIPGNGVASFASSHGQGPIREHELVWRRTPDAVDNAMSSAGSAIHRLVCKG</sequence>
<proteinExistence type="predicted"/>
<evidence type="ECO:0000313" key="2">
    <source>
        <dbReference type="EMBL" id="RKU48720.1"/>
    </source>
</evidence>
<keyword evidence="3" id="KW-1185">Reference proteome</keyword>
<feature type="region of interest" description="Disordered" evidence="1">
    <location>
        <begin position="75"/>
        <end position="96"/>
    </location>
</feature>